<dbReference type="PANTHER" id="PTHR11782:SF83">
    <property type="entry name" value="GUANOSINE-DIPHOSPHATASE"/>
    <property type="match status" value="1"/>
</dbReference>
<protein>
    <recommendedName>
        <fullName evidence="7">Adenosine diphosphatase</fullName>
    </recommendedName>
</protein>
<dbReference type="Gene3D" id="3.30.420.150">
    <property type="entry name" value="Exopolyphosphatase. Domain 2"/>
    <property type="match status" value="1"/>
</dbReference>
<evidence type="ECO:0000256" key="3">
    <source>
        <dbReference type="PIRSR" id="PIRSR600407-2"/>
    </source>
</evidence>
<dbReference type="InterPro" id="IPR000407">
    <property type="entry name" value="GDA1_CD39_NTPase"/>
</dbReference>
<dbReference type="Pfam" id="PF01150">
    <property type="entry name" value="GDA1_CD39"/>
    <property type="match status" value="1"/>
</dbReference>
<evidence type="ECO:0000256" key="1">
    <source>
        <dbReference type="ARBA" id="ARBA00009283"/>
    </source>
</evidence>
<comment type="similarity">
    <text evidence="1">Belongs to the GDA1/CD39 NTPase family.</text>
</comment>
<name>A0A813JH14_POLGL</name>
<comment type="caution">
    <text evidence="5">The sequence shown here is derived from an EMBL/GenBank/DDBJ whole genome shotgun (WGS) entry which is preliminary data.</text>
</comment>
<proteinExistence type="inferred from homology"/>
<dbReference type="GO" id="GO:0016020">
    <property type="term" value="C:membrane"/>
    <property type="evidence" value="ECO:0007669"/>
    <property type="project" value="TreeGrafter"/>
</dbReference>
<evidence type="ECO:0008006" key="7">
    <source>
        <dbReference type="Google" id="ProtNLM"/>
    </source>
</evidence>
<feature type="binding site" evidence="3">
    <location>
        <begin position="15"/>
        <end position="19"/>
    </location>
    <ligand>
        <name>ATP</name>
        <dbReference type="ChEBI" id="CHEBI:30616"/>
    </ligand>
</feature>
<evidence type="ECO:0000313" key="6">
    <source>
        <dbReference type="Proteomes" id="UP000626109"/>
    </source>
</evidence>
<accession>A0A813JH14</accession>
<feature type="non-terminal residue" evidence="5">
    <location>
        <position position="261"/>
    </location>
</feature>
<dbReference type="GO" id="GO:0009134">
    <property type="term" value="P:nucleoside diphosphate catabolic process"/>
    <property type="evidence" value="ECO:0007669"/>
    <property type="project" value="TreeGrafter"/>
</dbReference>
<keyword evidence="2" id="KW-0378">Hydrolase</keyword>
<dbReference type="AlphaFoldDB" id="A0A813JH14"/>
<feature type="non-terminal residue" evidence="5">
    <location>
        <position position="1"/>
    </location>
</feature>
<feature type="region of interest" description="Disordered" evidence="4">
    <location>
        <begin position="138"/>
        <end position="166"/>
    </location>
</feature>
<organism evidence="5 6">
    <name type="scientific">Polarella glacialis</name>
    <name type="common">Dinoflagellate</name>
    <dbReference type="NCBI Taxonomy" id="89957"/>
    <lineage>
        <taxon>Eukaryota</taxon>
        <taxon>Sar</taxon>
        <taxon>Alveolata</taxon>
        <taxon>Dinophyceae</taxon>
        <taxon>Suessiales</taxon>
        <taxon>Suessiaceae</taxon>
        <taxon>Polarella</taxon>
    </lineage>
</organism>
<evidence type="ECO:0000256" key="2">
    <source>
        <dbReference type="ARBA" id="ARBA00022801"/>
    </source>
</evidence>
<keyword evidence="3" id="KW-0547">Nucleotide-binding</keyword>
<dbReference type="GO" id="GO:0017110">
    <property type="term" value="F:nucleoside diphosphate phosphatase activity"/>
    <property type="evidence" value="ECO:0007669"/>
    <property type="project" value="TreeGrafter"/>
</dbReference>
<keyword evidence="3" id="KW-0067">ATP-binding</keyword>
<gene>
    <name evidence="5" type="ORF">PGLA2088_LOCUS20145</name>
</gene>
<dbReference type="EMBL" id="CAJNNW010025370">
    <property type="protein sequence ID" value="CAE8677006.1"/>
    <property type="molecule type" value="Genomic_DNA"/>
</dbReference>
<sequence>VQQVTDPVDVVDLGGATVQMAYFLDDKNAEKAKRRHYEDYIRSLTLPFGSGEATLYQHSYTGYGLHAARAKSFEELAKAGIKDGRHPCLPSGADFGLPSRPSLKDQPRALTVTGAADADGCAALIAFILHKEMPCDEEASDEASSSSGGAFLPSDGARTGVSTNPGSARAKLGSCTFGGAWGGPGSGSKRIVLASYFYDRMRDAGVIDPAAHSQELRPSDFAREAGRACRASIAGLEAAAAAFPDLSSDRAAWMCFDLSFE</sequence>
<dbReference type="PANTHER" id="PTHR11782">
    <property type="entry name" value="ADENOSINE/GUANOSINE DIPHOSPHATASE"/>
    <property type="match status" value="1"/>
</dbReference>
<evidence type="ECO:0000313" key="5">
    <source>
        <dbReference type="EMBL" id="CAE8677006.1"/>
    </source>
</evidence>
<dbReference type="GO" id="GO:0005524">
    <property type="term" value="F:ATP binding"/>
    <property type="evidence" value="ECO:0007669"/>
    <property type="project" value="UniProtKB-KW"/>
</dbReference>
<evidence type="ECO:0000256" key="4">
    <source>
        <dbReference type="SAM" id="MobiDB-lite"/>
    </source>
</evidence>
<reference evidence="5" key="1">
    <citation type="submission" date="2021-02" db="EMBL/GenBank/DDBJ databases">
        <authorList>
            <person name="Dougan E. K."/>
            <person name="Rhodes N."/>
            <person name="Thang M."/>
            <person name="Chan C."/>
        </authorList>
    </citation>
    <scope>NUCLEOTIDE SEQUENCE</scope>
</reference>
<dbReference type="Proteomes" id="UP000626109">
    <property type="component" value="Unassembled WGS sequence"/>
</dbReference>